<proteinExistence type="inferred from homology"/>
<keyword evidence="7" id="KW-1185">Reference proteome</keyword>
<organism evidence="6 7">
    <name type="scientific">Chitinophaga eiseniae</name>
    <dbReference type="NCBI Taxonomy" id="634771"/>
    <lineage>
        <taxon>Bacteria</taxon>
        <taxon>Pseudomonadati</taxon>
        <taxon>Bacteroidota</taxon>
        <taxon>Chitinophagia</taxon>
        <taxon>Chitinophagales</taxon>
        <taxon>Chitinophagaceae</taxon>
        <taxon>Chitinophaga</taxon>
    </lineage>
</organism>
<accession>A0A847SHK4</accession>
<evidence type="ECO:0000313" key="6">
    <source>
        <dbReference type="EMBL" id="NLR81311.1"/>
    </source>
</evidence>
<sequence>MKLITVKIWPLLALLLYSCYPVAAQQKIMADTIPARYAADTVTLSHPNGPFLVKFKTTPKAAALQQYGLMQSITRQHYILQQLPADSLIVYCYRASQAYKASAMLLAQVEKAGPQDSMMMQIRCTISGGHLPYASVQRYTAQYSTAVVKVKKQDWPAFISQPAISFADIIRHPSTEIIINTSNLTANRINIAQQQFPLIRGQRVSVSVKEDLFDTTDIDLLGRYLSSSYTSSQNSSHALIMATLIGGAGNSGDKGLGVAPEVKLSSADFNSSLLPDDNNYYTQGNITVQNHSYGTAIENYYGTEAVAYDQQIHEADTIVHVYSSGNIGTQASTSGRYQGLANYANLSGNFKQAKNVIVAGGTDDALNMMALSSRGPAYDGRIKPDITAYGQDGTSGAAALTSGVVALLQDAWRQQYNTPLSSALVKAVIINSAQRAAGLLPAYDRGYGNLHALAALQTIRDHRVLQGEAGNQKESTFQITVPAGIQELKVTLCWNDPPAAVNAPQALINDLDLTAVTADRRTWQPWVLSSYPLADSLALPAKRGRDSINNTEQISILQPASGIMQLTVKGTRIPSGTQPFYLAYEFTPVKTFQWQNPAPERILGAGQTLPLQWQTTYSGNSDISYSTDSGRTWLPIAQQVPVQQGLYNWQVPELFSKVWLKLTLTDTSFVSAPCYISPTLTIHTGFNCTDSVLLYWNTQPNAAGYQLYTLGNEQLMPYSQTRDTFAFISKSAVKSLYFAVSPIATTGWTGMRSYALNYSQQGVGCYIENLLADKTTDNKVLLSLTLGSDYHLKKFYWERLSARGWLLLGEQSTGTVLNFNYLDNSVTEGLQRYRVKLETTDGQFIYSDPVTVEMLINNNILLFPNPAAAQLYILDKETRSRKMVITDMSGRIVLQRNLEDTQEIVPLQQLANGIYNCSIYLDNKRIFSRQFVKQP</sequence>
<dbReference type="InterPro" id="IPR036852">
    <property type="entry name" value="Peptidase_S8/S53_dom_sf"/>
</dbReference>
<dbReference type="Gene3D" id="3.40.50.200">
    <property type="entry name" value="Peptidase S8/S53 domain"/>
    <property type="match status" value="1"/>
</dbReference>
<dbReference type="EMBL" id="JABAHZ010000005">
    <property type="protein sequence ID" value="NLR81311.1"/>
    <property type="molecule type" value="Genomic_DNA"/>
</dbReference>
<evidence type="ECO:0000313" key="7">
    <source>
        <dbReference type="Proteomes" id="UP000552864"/>
    </source>
</evidence>
<dbReference type="CDD" id="cd04842">
    <property type="entry name" value="Peptidases_S8_Kp43_protease"/>
    <property type="match status" value="1"/>
</dbReference>
<dbReference type="PANTHER" id="PTHR43399">
    <property type="entry name" value="SUBTILISIN-RELATED"/>
    <property type="match status" value="1"/>
</dbReference>
<dbReference type="InterPro" id="IPR034058">
    <property type="entry name" value="TagA/B/C/D_pept_dom"/>
</dbReference>
<evidence type="ECO:0000256" key="3">
    <source>
        <dbReference type="SAM" id="SignalP"/>
    </source>
</evidence>
<dbReference type="GO" id="GO:0004252">
    <property type="term" value="F:serine-type endopeptidase activity"/>
    <property type="evidence" value="ECO:0007669"/>
    <property type="project" value="InterPro"/>
</dbReference>
<evidence type="ECO:0000256" key="2">
    <source>
        <dbReference type="PROSITE-ProRule" id="PRU01240"/>
    </source>
</evidence>
<dbReference type="InterPro" id="IPR026444">
    <property type="entry name" value="Secre_tail"/>
</dbReference>
<dbReference type="SUPFAM" id="SSF49785">
    <property type="entry name" value="Galactose-binding domain-like"/>
    <property type="match status" value="1"/>
</dbReference>
<reference evidence="6 7" key="1">
    <citation type="submission" date="2020-04" db="EMBL/GenBank/DDBJ databases">
        <authorList>
            <person name="Yin C."/>
        </authorList>
    </citation>
    <scope>NUCLEOTIDE SEQUENCE [LARGE SCALE GENOMIC DNA]</scope>
    <source>
        <strain evidence="6 7">Ak56</strain>
    </source>
</reference>
<evidence type="ECO:0000259" key="4">
    <source>
        <dbReference type="Pfam" id="PF00082"/>
    </source>
</evidence>
<dbReference type="PROSITE" id="PS51257">
    <property type="entry name" value="PROKAR_LIPOPROTEIN"/>
    <property type="match status" value="1"/>
</dbReference>
<feature type="signal peptide" evidence="3">
    <location>
        <begin position="1"/>
        <end position="23"/>
    </location>
</feature>
<dbReference type="NCBIfam" id="TIGR04183">
    <property type="entry name" value="Por_Secre_tail"/>
    <property type="match status" value="1"/>
</dbReference>
<dbReference type="AlphaFoldDB" id="A0A847SHK4"/>
<dbReference type="RefSeq" id="WP_168740939.1">
    <property type="nucleotide sequence ID" value="NZ_JABAHZ010000005.1"/>
</dbReference>
<protein>
    <submittedName>
        <fullName evidence="6">S8 family serine peptidase</fullName>
    </submittedName>
</protein>
<dbReference type="PROSITE" id="PS51892">
    <property type="entry name" value="SUBTILASE"/>
    <property type="match status" value="1"/>
</dbReference>
<feature type="chain" id="PRO_5032353178" evidence="3">
    <location>
        <begin position="24"/>
        <end position="935"/>
    </location>
</feature>
<evidence type="ECO:0000256" key="1">
    <source>
        <dbReference type="ARBA" id="ARBA00011073"/>
    </source>
</evidence>
<dbReference type="Pfam" id="PF18962">
    <property type="entry name" value="Por_Secre_tail"/>
    <property type="match status" value="1"/>
</dbReference>
<evidence type="ECO:0000259" key="5">
    <source>
        <dbReference type="Pfam" id="PF18962"/>
    </source>
</evidence>
<dbReference type="InterPro" id="IPR051048">
    <property type="entry name" value="Peptidase_S8/S53_subtilisin"/>
</dbReference>
<comment type="caution">
    <text evidence="2">Lacks conserved residue(s) required for the propagation of feature annotation.</text>
</comment>
<name>A0A847SHK4_9BACT</name>
<dbReference type="Proteomes" id="UP000552864">
    <property type="component" value="Unassembled WGS sequence"/>
</dbReference>
<dbReference type="PANTHER" id="PTHR43399:SF4">
    <property type="entry name" value="CELL WALL-ASSOCIATED PROTEASE"/>
    <property type="match status" value="1"/>
</dbReference>
<gene>
    <name evidence="6" type="ORF">HGH91_21975</name>
</gene>
<dbReference type="InterPro" id="IPR000209">
    <property type="entry name" value="Peptidase_S8/S53_dom"/>
</dbReference>
<dbReference type="GO" id="GO:0006508">
    <property type="term" value="P:proteolysis"/>
    <property type="evidence" value="ECO:0007669"/>
    <property type="project" value="InterPro"/>
</dbReference>
<dbReference type="Gene3D" id="2.60.120.380">
    <property type="match status" value="1"/>
</dbReference>
<comment type="caution">
    <text evidence="6">The sequence shown here is derived from an EMBL/GenBank/DDBJ whole genome shotgun (WGS) entry which is preliminary data.</text>
</comment>
<comment type="similarity">
    <text evidence="1 2">Belongs to the peptidase S8 family.</text>
</comment>
<dbReference type="SUPFAM" id="SSF52743">
    <property type="entry name" value="Subtilisin-like"/>
    <property type="match status" value="1"/>
</dbReference>
<dbReference type="Pfam" id="PF00082">
    <property type="entry name" value="Peptidase_S8"/>
    <property type="match status" value="1"/>
</dbReference>
<feature type="domain" description="Peptidase S8/S53" evidence="4">
    <location>
        <begin position="202"/>
        <end position="448"/>
    </location>
</feature>
<feature type="domain" description="Secretion system C-terminal sorting" evidence="5">
    <location>
        <begin position="862"/>
        <end position="929"/>
    </location>
</feature>
<keyword evidence="3" id="KW-0732">Signal</keyword>
<dbReference type="InterPro" id="IPR008979">
    <property type="entry name" value="Galactose-bd-like_sf"/>
</dbReference>